<dbReference type="RefSeq" id="YP_009124845.1">
    <property type="nucleotide sequence ID" value="NC_026590.1"/>
</dbReference>
<dbReference type="SUPFAM" id="SSF52402">
    <property type="entry name" value="Adenine nucleotide alpha hydrolases-like"/>
    <property type="match status" value="1"/>
</dbReference>
<reference evidence="2 3" key="1">
    <citation type="submission" date="2014-03" db="EMBL/GenBank/DDBJ databases">
        <authorList>
            <person name="Yoder B.A."/>
            <person name="Colicchio M.A."/>
            <person name="Schafer C.E."/>
            <person name="Abrahim M.R."/>
            <person name="Adkins N.L."/>
            <person name="Burke K.A."/>
            <person name="Churilla B.M."/>
            <person name="Cohen K.L."/>
            <person name="Fasoranti T.O."/>
            <person name="Genkil J.S."/>
            <person name="Kramer Z.J."/>
            <person name="Prout A.K."/>
            <person name="Schwarz A.G."/>
            <person name="Tish M."/>
            <person name="Vispute N."/>
            <person name="Wilkes K.E."/>
            <person name="Williams C.R."/>
            <person name="Xiao X."/>
            <person name="Yu V.J."/>
            <person name="Lapin J.S."/>
            <person name="Ott C.T."/>
            <person name="Walburn T.D."/>
            <person name="Bradley K.W."/>
            <person name="Clarke D.Q."/>
            <person name="Lewis M.F."/>
            <person name="Barker L.P."/>
            <person name="Bailey C."/>
            <person name="Asai D.J."/>
            <person name="Bowman C.A."/>
            <person name="Russell D.A."/>
            <person name="Pope W.H."/>
            <person name="Jacobs-Sera D."/>
            <person name="Hendrix R.W."/>
            <person name="Hatfull G.F."/>
        </authorList>
    </citation>
    <scope>NUCLEOTIDE SEQUENCE [LARGE SCALE GENOMIC DNA]</scope>
</reference>
<evidence type="ECO:0000259" key="1">
    <source>
        <dbReference type="Pfam" id="PF01507"/>
    </source>
</evidence>
<dbReference type="PANTHER" id="PTHR30083:SF0">
    <property type="entry name" value="3'-PHOSPHOADENOSINE 5'-PHOSPHOSULFATE SULFOTRANSFERASE (PAPS REDUCTASE)_FAD SYNTHETASE"/>
    <property type="match status" value="1"/>
</dbReference>
<sequence length="446" mass="52249">MEEYVEKSNGRRYIGSDVYTEARKRIAWTFDNFERVYLSFSGGKDSGVLLNLALQHMEETGETRKLGIQIMDNEANYELSLEFMHRMMRKHADKLDIYWCCLPITLPCTVSSYAVDWQCWGEQDKDRWIRPMPTDPYIVNLENHPFPFFKENMHYDAFWDGFSEWYSQGKSCANMIGIRASESLNRFRAIMNDRKEMLGGHYWTKRNTEHTYNVYPIYDWKGEDIWIANEKFDWDYNKLYDIFYKAGIPLSKMRVASPFMSESKSSLGMYRVIDPHVWAKLCARVGGANFVAQYGKQLSYRSFTLPKGHTWESFTKFLLDTLPEEVAANFRQRFDQSIEFWGSVGRGLPEDIIADLDRIGVDYRINGTTPHGGNHLRRVVIEVPPDHLDELRAHPSMVTSWKRFAITILKNDHTCKYLGLQPTQEQQARQKQIQAKYKSLNGRATK</sequence>
<dbReference type="Gene3D" id="3.40.50.620">
    <property type="entry name" value="HUPs"/>
    <property type="match status" value="1"/>
</dbReference>
<dbReference type="Proteomes" id="UP000027491">
    <property type="component" value="Segment"/>
</dbReference>
<feature type="domain" description="Phosphoadenosine phosphosulphate reductase" evidence="1">
    <location>
        <begin position="36"/>
        <end position="243"/>
    </location>
</feature>
<evidence type="ECO:0000313" key="3">
    <source>
        <dbReference type="Proteomes" id="UP000027491"/>
    </source>
</evidence>
<dbReference type="InterPro" id="IPR014729">
    <property type="entry name" value="Rossmann-like_a/b/a_fold"/>
</dbReference>
<dbReference type="EMBL" id="KJ567043">
    <property type="protein sequence ID" value="AID58922.1"/>
    <property type="molecule type" value="Genomic_DNA"/>
</dbReference>
<dbReference type="Pfam" id="PF11922">
    <property type="entry name" value="DUF3440"/>
    <property type="match status" value="1"/>
</dbReference>
<dbReference type="KEGG" id="vg:23679609"/>
<name>A0A068F1U8_9CAUD</name>
<dbReference type="InterPro" id="IPR002500">
    <property type="entry name" value="PAPS_reduct_dom"/>
</dbReference>
<proteinExistence type="predicted"/>
<dbReference type="CDD" id="cd23947">
    <property type="entry name" value="PAPS_reductase-like_YbdN"/>
    <property type="match status" value="1"/>
</dbReference>
<dbReference type="Pfam" id="PF01507">
    <property type="entry name" value="PAPS_reduct"/>
    <property type="match status" value="1"/>
</dbReference>
<dbReference type="GO" id="GO:0071453">
    <property type="term" value="P:cellular response to oxygen levels"/>
    <property type="evidence" value="ECO:0007669"/>
    <property type="project" value="TreeGrafter"/>
</dbReference>
<evidence type="ECO:0000313" key="2">
    <source>
        <dbReference type="EMBL" id="AID58922.1"/>
    </source>
</evidence>
<protein>
    <submittedName>
        <fullName evidence="2">PAPS reductase</fullName>
    </submittedName>
</protein>
<keyword evidence="3" id="KW-1185">Reference proteome</keyword>
<organism evidence="2 3">
    <name type="scientific">Mycobacterium phage Gaia</name>
    <dbReference type="NCBI Taxonomy" id="1486472"/>
    <lineage>
        <taxon>Viruses</taxon>
        <taxon>Duplodnaviria</taxon>
        <taxon>Heunggongvirae</taxon>
        <taxon>Uroviricota</taxon>
        <taxon>Caudoviricetes</taxon>
        <taxon>Gaiavirus</taxon>
        <taxon>Gaiavirus gaia</taxon>
    </lineage>
</organism>
<dbReference type="GO" id="GO:0003824">
    <property type="term" value="F:catalytic activity"/>
    <property type="evidence" value="ECO:0007669"/>
    <property type="project" value="InterPro"/>
</dbReference>
<dbReference type="InterPro" id="IPR021845">
    <property type="entry name" value="DUF3440"/>
</dbReference>
<dbReference type="PANTHER" id="PTHR30083">
    <property type="entry name" value="TRANSCRIPTIONAL REGULATOR-RELATED"/>
    <property type="match status" value="1"/>
</dbReference>
<gene>
    <name evidence="2" type="primary">103</name>
    <name evidence="2" type="ORF">PBI_GAIA_103</name>
</gene>
<dbReference type="OrthoDB" id="4226at10239"/>
<dbReference type="GeneID" id="23679609"/>
<accession>A0A068F1U8</accession>